<dbReference type="Pfam" id="PF01850">
    <property type="entry name" value="PIN"/>
    <property type="match status" value="1"/>
</dbReference>
<dbReference type="Proteomes" id="UP000240010">
    <property type="component" value="Unassembled WGS sequence"/>
</dbReference>
<reference evidence="3 4" key="1">
    <citation type="submission" date="2018-02" db="EMBL/GenBank/DDBJ databases">
        <title>Subsurface microbial communities from deep shales in Ohio and West Virginia, USA.</title>
        <authorList>
            <person name="Wrighton K."/>
        </authorList>
    </citation>
    <scope>NUCLEOTIDE SEQUENCE [LARGE SCALE GENOMIC DNA]</scope>
    <source>
        <strain evidence="3 4">OWC-DMM</strain>
    </source>
</reference>
<dbReference type="EMBL" id="PTIZ01000005">
    <property type="protein sequence ID" value="PPK75795.1"/>
    <property type="molecule type" value="Genomic_DNA"/>
</dbReference>
<dbReference type="RefSeq" id="WP_104429004.1">
    <property type="nucleotide sequence ID" value="NZ_PTIZ01000005.1"/>
</dbReference>
<protein>
    <submittedName>
        <fullName evidence="3">Putative nucleic acid-binding protein</fullName>
    </submittedName>
</protein>
<evidence type="ECO:0000256" key="1">
    <source>
        <dbReference type="ARBA" id="ARBA00022842"/>
    </source>
</evidence>
<evidence type="ECO:0000313" key="3">
    <source>
        <dbReference type="EMBL" id="PPK75795.1"/>
    </source>
</evidence>
<dbReference type="Gene3D" id="3.40.50.1010">
    <property type="entry name" value="5'-nuclease"/>
    <property type="match status" value="1"/>
</dbReference>
<comment type="caution">
    <text evidence="3">The sequence shown here is derived from an EMBL/GenBank/DDBJ whole genome shotgun (WGS) entry which is preliminary data.</text>
</comment>
<dbReference type="InterPro" id="IPR002716">
    <property type="entry name" value="PIN_dom"/>
</dbReference>
<feature type="domain" description="PIN" evidence="2">
    <location>
        <begin position="3"/>
        <end position="125"/>
    </location>
</feature>
<evidence type="ECO:0000313" key="4">
    <source>
        <dbReference type="Proteomes" id="UP000240010"/>
    </source>
</evidence>
<dbReference type="InterPro" id="IPR044153">
    <property type="entry name" value="PIN_Pae0151-like"/>
</dbReference>
<name>A0A2S6HE85_9GAMM</name>
<organism evidence="3 4">
    <name type="scientific">Methylobacter tundripaludum</name>
    <dbReference type="NCBI Taxonomy" id="173365"/>
    <lineage>
        <taxon>Bacteria</taxon>
        <taxon>Pseudomonadati</taxon>
        <taxon>Pseudomonadota</taxon>
        <taxon>Gammaproteobacteria</taxon>
        <taxon>Methylococcales</taxon>
        <taxon>Methylococcaceae</taxon>
        <taxon>Methylobacter</taxon>
    </lineage>
</organism>
<proteinExistence type="predicted"/>
<dbReference type="SUPFAM" id="SSF88723">
    <property type="entry name" value="PIN domain-like"/>
    <property type="match status" value="1"/>
</dbReference>
<dbReference type="InterPro" id="IPR029060">
    <property type="entry name" value="PIN-like_dom_sf"/>
</dbReference>
<evidence type="ECO:0000259" key="2">
    <source>
        <dbReference type="Pfam" id="PF01850"/>
    </source>
</evidence>
<gene>
    <name evidence="3" type="ORF">B0F87_105267</name>
</gene>
<dbReference type="AlphaFoldDB" id="A0A2S6HE85"/>
<dbReference type="PANTHER" id="PTHR35901:SF1">
    <property type="entry name" value="EXONUCLEASE VAPC9"/>
    <property type="match status" value="1"/>
</dbReference>
<keyword evidence="1" id="KW-0460">Magnesium</keyword>
<dbReference type="PANTHER" id="PTHR35901">
    <property type="entry name" value="RIBONUCLEASE VAPC3"/>
    <property type="match status" value="1"/>
</dbReference>
<sequence>MIVVVDAGVNIKWFFPPLAEEQGVDQAVSLLRQVQSGQVTLVQPAHWLPEVVAVITRIRPEIAGPAIDYLTAMEIKVQQDADILKTAARLSRQFSHHLSDTLYHALAIHLNAVFVSADEKYYRKAETMGYIQLLSNWQ</sequence>
<accession>A0A2S6HE85</accession>
<dbReference type="InterPro" id="IPR051619">
    <property type="entry name" value="TypeII_TA_RNase_PINc/VapC"/>
</dbReference>
<dbReference type="CDD" id="cd09873">
    <property type="entry name" value="PIN_Pae0151-like"/>
    <property type="match status" value="1"/>
</dbReference>